<protein>
    <recommendedName>
        <fullName evidence="3">Tail fiber protein</fullName>
    </recommendedName>
</protein>
<comment type="caution">
    <text evidence="1">The sequence shown here is derived from an EMBL/GenBank/DDBJ whole genome shotgun (WGS) entry which is preliminary data.</text>
</comment>
<organism evidence="1 2">
    <name type="scientific">Acetobacter sicerae</name>
    <dbReference type="NCBI Taxonomy" id="85325"/>
    <lineage>
        <taxon>Bacteria</taxon>
        <taxon>Pseudomonadati</taxon>
        <taxon>Pseudomonadota</taxon>
        <taxon>Alphaproteobacteria</taxon>
        <taxon>Acetobacterales</taxon>
        <taxon>Acetobacteraceae</taxon>
        <taxon>Acetobacter</taxon>
    </lineage>
</organism>
<keyword evidence="2" id="KW-1185">Reference proteome</keyword>
<evidence type="ECO:0000313" key="1">
    <source>
        <dbReference type="EMBL" id="MCE0743328.1"/>
    </source>
</evidence>
<dbReference type="RefSeq" id="WP_232876886.1">
    <property type="nucleotide sequence ID" value="NZ_JAJSOJ010000016.1"/>
</dbReference>
<sequence length="355" mass="36930">MAPQLGNYVLETATSPGTGSFVLNGAEADRRSFAAAFSSGGSVFYFADDGSQAEWGVGALTVGTPNTLARTKILGNTSNTTAALNFAGSVEVWNEIPANYLPIYEDDGRLLLLDVGDWTSGQAVNARSADGRYLRWAAYAGRQPGRVTVDASGYVSIEAIQSDGSSIWHVLADQEQISTINTAIAATNSTLNESIANLNGAISGETNARQNAGYVTGNAASGASPVKNIQVINQGSSSAYVQADIPNAGSLTLPSFDMTNAALANYAQPKGNYLIGTAANILIQVFTFQITQDNQRVAFPRGFSDKPLGICLTPTTKDLDLGAGDPTTWDPGGFTVTHFGGTLNQIISVVAAGLA</sequence>
<name>A0ABS8VTG3_9PROT</name>
<evidence type="ECO:0000313" key="2">
    <source>
        <dbReference type="Proteomes" id="UP001521074"/>
    </source>
</evidence>
<reference evidence="1 2" key="1">
    <citation type="submission" date="2021-12" db="EMBL/GenBank/DDBJ databases">
        <title>Genome sequence of Acetobacter sicerae DmPark20a_162.</title>
        <authorList>
            <person name="Chaston J.M."/>
        </authorList>
    </citation>
    <scope>NUCLEOTIDE SEQUENCE [LARGE SCALE GENOMIC DNA]</scope>
    <source>
        <strain evidence="1 2">DmPark20a_162</strain>
    </source>
</reference>
<proteinExistence type="predicted"/>
<evidence type="ECO:0008006" key="3">
    <source>
        <dbReference type="Google" id="ProtNLM"/>
    </source>
</evidence>
<accession>A0ABS8VTG3</accession>
<dbReference type="Proteomes" id="UP001521074">
    <property type="component" value="Unassembled WGS sequence"/>
</dbReference>
<gene>
    <name evidence="1" type="ORF">LWC05_05410</name>
</gene>
<dbReference type="EMBL" id="JAJSOJ010000016">
    <property type="protein sequence ID" value="MCE0743328.1"/>
    <property type="molecule type" value="Genomic_DNA"/>
</dbReference>